<comment type="similarity">
    <text evidence="3">Belongs to the DSD1 family.</text>
</comment>
<keyword evidence="5" id="KW-0862">Zinc</keyword>
<dbReference type="Pfam" id="PF14031">
    <property type="entry name" value="D-ser_dehydrat"/>
    <property type="match status" value="1"/>
</dbReference>
<evidence type="ECO:0000313" key="13">
    <source>
        <dbReference type="EMBL" id="GMF14118.1"/>
    </source>
</evidence>
<keyword evidence="6" id="KW-0663">Pyridoxal phosphate</keyword>
<dbReference type="InterPro" id="IPR029066">
    <property type="entry name" value="PLP-binding_barrel"/>
</dbReference>
<dbReference type="GO" id="GO:0046872">
    <property type="term" value="F:metal ion binding"/>
    <property type="evidence" value="ECO:0007669"/>
    <property type="project" value="UniProtKB-KW"/>
</dbReference>
<dbReference type="InterPro" id="IPR026956">
    <property type="entry name" value="D-ser_dehydrat-like_dom"/>
</dbReference>
<comment type="catalytic activity">
    <reaction evidence="8">
        <text>D-serine = pyruvate + NH4(+)</text>
        <dbReference type="Rhea" id="RHEA:13977"/>
        <dbReference type="ChEBI" id="CHEBI:15361"/>
        <dbReference type="ChEBI" id="CHEBI:28938"/>
        <dbReference type="ChEBI" id="CHEBI:35247"/>
        <dbReference type="EC" id="4.3.1.18"/>
    </reaction>
    <physiologicalReaction direction="left-to-right" evidence="8">
        <dbReference type="Rhea" id="RHEA:13978"/>
    </physiologicalReaction>
</comment>
<evidence type="ECO:0000256" key="1">
    <source>
        <dbReference type="ARBA" id="ARBA00001933"/>
    </source>
</evidence>
<evidence type="ECO:0000256" key="6">
    <source>
        <dbReference type="ARBA" id="ARBA00022898"/>
    </source>
</evidence>
<dbReference type="GO" id="GO:0036088">
    <property type="term" value="P:D-serine catabolic process"/>
    <property type="evidence" value="ECO:0007669"/>
    <property type="project" value="TreeGrafter"/>
</dbReference>
<dbReference type="Pfam" id="PF01168">
    <property type="entry name" value="Ala_racemase_N"/>
    <property type="match status" value="1"/>
</dbReference>
<accession>A0A9W6TKR4</accession>
<keyword evidence="7" id="KW-0456">Lyase</keyword>
<dbReference type="SMART" id="SM01119">
    <property type="entry name" value="D-ser_dehydrat"/>
    <property type="match status" value="1"/>
</dbReference>
<dbReference type="Gene3D" id="3.20.20.10">
    <property type="entry name" value="Alanine racemase"/>
    <property type="match status" value="1"/>
</dbReference>
<dbReference type="GO" id="GO:0008721">
    <property type="term" value="F:D-serine ammonia-lyase activity"/>
    <property type="evidence" value="ECO:0007669"/>
    <property type="project" value="UniProtKB-EC"/>
</dbReference>
<protein>
    <recommendedName>
        <fullName evidence="10">D-serine dehydratase</fullName>
        <ecNumber evidence="9">4.3.1.18</ecNumber>
    </recommendedName>
    <alternativeName>
        <fullName evidence="11">D-serine deaminase</fullName>
    </alternativeName>
</protein>
<reference evidence="13" key="1">
    <citation type="submission" date="2023-04" db="EMBL/GenBank/DDBJ databases">
        <title>Phytophthora lilii NBRC 32176.</title>
        <authorList>
            <person name="Ichikawa N."/>
            <person name="Sato H."/>
            <person name="Tonouchi N."/>
        </authorList>
    </citation>
    <scope>NUCLEOTIDE SEQUENCE</scope>
    <source>
        <strain evidence="13">NBRC 32176</strain>
    </source>
</reference>
<dbReference type="InterPro" id="IPR051466">
    <property type="entry name" value="D-amino_acid_metab_enzyme"/>
</dbReference>
<comment type="cofactor">
    <cofactor evidence="1">
        <name>pyridoxal 5'-phosphate</name>
        <dbReference type="ChEBI" id="CHEBI:597326"/>
    </cofactor>
</comment>
<evidence type="ECO:0000256" key="10">
    <source>
        <dbReference type="ARBA" id="ARBA00069616"/>
    </source>
</evidence>
<proteinExistence type="inferred from homology"/>
<dbReference type="FunFam" id="3.20.20.10:FF:000016">
    <property type="entry name" value="D-serine dehydratase"/>
    <property type="match status" value="1"/>
</dbReference>
<evidence type="ECO:0000259" key="12">
    <source>
        <dbReference type="SMART" id="SM01119"/>
    </source>
</evidence>
<dbReference type="EMBL" id="BSXW01000182">
    <property type="protein sequence ID" value="GMF14118.1"/>
    <property type="molecule type" value="Genomic_DNA"/>
</dbReference>
<name>A0A9W6TKR4_9STRA</name>
<dbReference type="PANTHER" id="PTHR28004:SF2">
    <property type="entry name" value="D-SERINE DEHYDRATASE"/>
    <property type="match status" value="1"/>
</dbReference>
<organism evidence="13 14">
    <name type="scientific">Phytophthora lilii</name>
    <dbReference type="NCBI Taxonomy" id="2077276"/>
    <lineage>
        <taxon>Eukaryota</taxon>
        <taxon>Sar</taxon>
        <taxon>Stramenopiles</taxon>
        <taxon>Oomycota</taxon>
        <taxon>Peronosporomycetes</taxon>
        <taxon>Peronosporales</taxon>
        <taxon>Peronosporaceae</taxon>
        <taxon>Phytophthora</taxon>
    </lineage>
</organism>
<evidence type="ECO:0000256" key="8">
    <source>
        <dbReference type="ARBA" id="ARBA00051198"/>
    </source>
</evidence>
<dbReference type="Gene3D" id="2.40.37.20">
    <property type="entry name" value="D-serine dehydratase-like domain"/>
    <property type="match status" value="1"/>
</dbReference>
<feature type="domain" description="D-serine dehydratase-like" evidence="12">
    <location>
        <begin position="281"/>
        <end position="401"/>
    </location>
</feature>
<keyword evidence="14" id="KW-1185">Reference proteome</keyword>
<evidence type="ECO:0000313" key="14">
    <source>
        <dbReference type="Proteomes" id="UP001165083"/>
    </source>
</evidence>
<evidence type="ECO:0000256" key="5">
    <source>
        <dbReference type="ARBA" id="ARBA00022833"/>
    </source>
</evidence>
<evidence type="ECO:0000256" key="2">
    <source>
        <dbReference type="ARBA" id="ARBA00001947"/>
    </source>
</evidence>
<evidence type="ECO:0000256" key="11">
    <source>
        <dbReference type="ARBA" id="ARBA00075219"/>
    </source>
</evidence>
<dbReference type="PANTHER" id="PTHR28004">
    <property type="entry name" value="ZGC:162816-RELATED"/>
    <property type="match status" value="1"/>
</dbReference>
<keyword evidence="4" id="KW-0479">Metal-binding</keyword>
<dbReference type="PROSITE" id="PS51257">
    <property type="entry name" value="PROKAR_LIPOPROTEIN"/>
    <property type="match status" value="1"/>
</dbReference>
<dbReference type="EC" id="4.3.1.18" evidence="9"/>
<evidence type="ECO:0000256" key="9">
    <source>
        <dbReference type="ARBA" id="ARBA00066349"/>
    </source>
</evidence>
<dbReference type="InterPro" id="IPR001608">
    <property type="entry name" value="Ala_racemase_N"/>
</dbReference>
<comment type="caution">
    <text evidence="13">The sequence shown here is derived from an EMBL/GenBank/DDBJ whole genome shotgun (WGS) entry which is preliminary data.</text>
</comment>
<comment type="cofactor">
    <cofactor evidence="2">
        <name>Zn(2+)</name>
        <dbReference type="ChEBI" id="CHEBI:29105"/>
    </cofactor>
</comment>
<evidence type="ECO:0000256" key="4">
    <source>
        <dbReference type="ARBA" id="ARBA00022723"/>
    </source>
</evidence>
<dbReference type="OrthoDB" id="20198at2759"/>
<evidence type="ECO:0000256" key="3">
    <source>
        <dbReference type="ARBA" id="ARBA00005323"/>
    </source>
</evidence>
<dbReference type="InterPro" id="IPR042208">
    <property type="entry name" value="D-ser_dehydrat-like_sf"/>
</dbReference>
<dbReference type="Proteomes" id="UP001165083">
    <property type="component" value="Unassembled WGS sequence"/>
</dbReference>
<gene>
    <name evidence="13" type="ORF">Plil01_000452400</name>
</gene>
<dbReference type="SUPFAM" id="SSF51419">
    <property type="entry name" value="PLP-binding barrel"/>
    <property type="match status" value="1"/>
</dbReference>
<dbReference type="AlphaFoldDB" id="A0A9W6TKR4"/>
<evidence type="ECO:0000256" key="7">
    <source>
        <dbReference type="ARBA" id="ARBA00023239"/>
    </source>
</evidence>
<sequence>MALMFKVMDASLPNHQVTTLMSSCDWMETPSVVLDEARLRHNIERMQALATSHHVNLRPHAKTHKTREIATMQLAAGACGLTVSKPSEALQFLQGDVPGLKSVVLAYPVVQSAKVQTVLEAAQKAGVEFLLTVDSPEGVDAAQKAAEACGCKLKLLIHIDVGYHRVGIEEDDPRLLELAQCIDKTDSLEFRGLLSHAGHAYRCKSVAECTEVAETERLIMVRIKEMLESNGISVPVVSVGSTLTEPARKSFEGITEIRPGNYVFLDRTPVRMGLFTVQDVALSILVTVVSSNKYNFIVDAGSKVLSSDGARSAGEFGSSCFGLAFYEKDFERVVNEPTQNKTLLDDGQELVCFEVTSLSEEHGWIQKIEGVPSPAIGDHLVIVPNHSCVVSNLTDKFYVKGKEPKSWKLLSRGCTQ</sequence>